<dbReference type="CDD" id="cd00761">
    <property type="entry name" value="Glyco_tranf_GTA_type"/>
    <property type="match status" value="1"/>
</dbReference>
<feature type="domain" description="Glycosyltransferase 2-like" evidence="3">
    <location>
        <begin position="9"/>
        <end position="134"/>
    </location>
</feature>
<dbReference type="GO" id="GO:0016758">
    <property type="term" value="F:hexosyltransferase activity"/>
    <property type="evidence" value="ECO:0007669"/>
    <property type="project" value="UniProtKB-ARBA"/>
</dbReference>
<keyword evidence="1" id="KW-0328">Glycosyltransferase</keyword>
<reference evidence="4 5" key="1">
    <citation type="submission" date="2013-04" db="EMBL/GenBank/DDBJ databases">
        <title>The Genome Sequence of Parabacteroides gordonii DSM 23371.</title>
        <authorList>
            <consortium name="The Broad Institute Genomics Platform"/>
            <person name="Earl A."/>
            <person name="Ward D."/>
            <person name="Feldgarden M."/>
            <person name="Gevers D."/>
            <person name="Martens E."/>
            <person name="Sakamoto M."/>
            <person name="Benno Y."/>
            <person name="Suzuki N."/>
            <person name="Matsunaga N."/>
            <person name="Koshihara K."/>
            <person name="Seki M."/>
            <person name="Komiya H."/>
            <person name="Walker B."/>
            <person name="Young S."/>
            <person name="Zeng Q."/>
            <person name="Gargeya S."/>
            <person name="Fitzgerald M."/>
            <person name="Haas B."/>
            <person name="Abouelleil A."/>
            <person name="Allen A.W."/>
            <person name="Alvarado L."/>
            <person name="Arachchi H.M."/>
            <person name="Berlin A.M."/>
            <person name="Chapman S.B."/>
            <person name="Gainer-Dewar J."/>
            <person name="Goldberg J."/>
            <person name="Griggs A."/>
            <person name="Gujja S."/>
            <person name="Hansen M."/>
            <person name="Howarth C."/>
            <person name="Imamovic A."/>
            <person name="Ireland A."/>
            <person name="Larimer J."/>
            <person name="McCowan C."/>
            <person name="Murphy C."/>
            <person name="Pearson M."/>
            <person name="Poon T.W."/>
            <person name="Priest M."/>
            <person name="Roberts A."/>
            <person name="Saif S."/>
            <person name="Shea T."/>
            <person name="Sisk P."/>
            <person name="Sykes S."/>
            <person name="Wortman J."/>
            <person name="Nusbaum C."/>
            <person name="Birren B."/>
        </authorList>
    </citation>
    <scope>NUCLEOTIDE SEQUENCE [LARGE SCALE GENOMIC DNA]</scope>
    <source>
        <strain evidence="4 5">MS-1</strain>
    </source>
</reference>
<sequence>MVKKLPVFSIIVPVYNTEQFINVCIDSLLAQTFSDFELLLIDDGSTDRSGFICDEYEKKDSRIRVFHEKNSGVSAARNKGMEKACGRYINFVDSDDWVSADYLKSYVEARKEFDYDIVYTEMSREFEGVISNVPLNNISAESTVSLPDVLSELLNCNEFGYACNKSLKTEIIHSRQIRFDSRLPYHEDAVFMFDYCLTIESVRLYPVCTYYYRIHLSSQSFNRNIDFNQHYLSCIIECEKIHLLADHLKSHVFNNAAKLFSQKEKQMTIINMYRLNNVPKRKKRLDYLNKLRDCFSYGNYESGVLGIGMRLKNDFLADLFFMSIFSLSKLFHRIGFR</sequence>
<evidence type="ECO:0000256" key="1">
    <source>
        <dbReference type="ARBA" id="ARBA00022676"/>
    </source>
</evidence>
<dbReference type="InterPro" id="IPR001173">
    <property type="entry name" value="Glyco_trans_2-like"/>
</dbReference>
<accession>A0A0F5IVL1</accession>
<comment type="caution">
    <text evidence="4">The sequence shown here is derived from an EMBL/GenBank/DDBJ whole genome shotgun (WGS) entry which is preliminary data.</text>
</comment>
<dbReference type="Pfam" id="PF00535">
    <property type="entry name" value="Glycos_transf_2"/>
    <property type="match status" value="1"/>
</dbReference>
<keyword evidence="5" id="KW-1185">Reference proteome</keyword>
<dbReference type="EMBL" id="AQHW01000025">
    <property type="protein sequence ID" value="KKB49182.1"/>
    <property type="molecule type" value="Genomic_DNA"/>
</dbReference>
<dbReference type="PATRIC" id="fig|1203610.3.peg.4321"/>
<dbReference type="SUPFAM" id="SSF53448">
    <property type="entry name" value="Nucleotide-diphospho-sugar transferases"/>
    <property type="match status" value="1"/>
</dbReference>
<dbReference type="STRING" id="1203610.HMPREF1536_04246"/>
<gene>
    <name evidence="4" type="ORF">HMPREF1536_04246</name>
</gene>
<name>A0A0F5IVL1_9BACT</name>
<evidence type="ECO:0000256" key="2">
    <source>
        <dbReference type="ARBA" id="ARBA00022679"/>
    </source>
</evidence>
<protein>
    <recommendedName>
        <fullName evidence="3">Glycosyltransferase 2-like domain-containing protein</fullName>
    </recommendedName>
</protein>
<dbReference type="RefSeq" id="WP_052349897.1">
    <property type="nucleotide sequence ID" value="NZ_KE386763.1"/>
</dbReference>
<proteinExistence type="predicted"/>
<evidence type="ECO:0000313" key="5">
    <source>
        <dbReference type="Proteomes" id="UP000033035"/>
    </source>
</evidence>
<evidence type="ECO:0000313" key="4">
    <source>
        <dbReference type="EMBL" id="KKB49182.1"/>
    </source>
</evidence>
<organism evidence="4 5">
    <name type="scientific">Parabacteroides gordonii MS-1 = DSM 23371</name>
    <dbReference type="NCBI Taxonomy" id="1203610"/>
    <lineage>
        <taxon>Bacteria</taxon>
        <taxon>Pseudomonadati</taxon>
        <taxon>Bacteroidota</taxon>
        <taxon>Bacteroidia</taxon>
        <taxon>Bacteroidales</taxon>
        <taxon>Tannerellaceae</taxon>
        <taxon>Parabacteroides</taxon>
    </lineage>
</organism>
<dbReference type="Gene3D" id="3.90.550.10">
    <property type="entry name" value="Spore Coat Polysaccharide Biosynthesis Protein SpsA, Chain A"/>
    <property type="match status" value="1"/>
</dbReference>
<dbReference type="PANTHER" id="PTHR22916:SF51">
    <property type="entry name" value="GLYCOSYLTRANSFERASE EPSH-RELATED"/>
    <property type="match status" value="1"/>
</dbReference>
<dbReference type="InterPro" id="IPR029044">
    <property type="entry name" value="Nucleotide-diphossugar_trans"/>
</dbReference>
<evidence type="ECO:0000259" key="3">
    <source>
        <dbReference type="Pfam" id="PF00535"/>
    </source>
</evidence>
<dbReference type="Proteomes" id="UP000033035">
    <property type="component" value="Unassembled WGS sequence"/>
</dbReference>
<keyword evidence="2" id="KW-0808">Transferase</keyword>
<dbReference type="AlphaFoldDB" id="A0A0F5IVL1"/>
<dbReference type="PANTHER" id="PTHR22916">
    <property type="entry name" value="GLYCOSYLTRANSFERASE"/>
    <property type="match status" value="1"/>
</dbReference>
<dbReference type="HOGENOM" id="CLU_025996_25_0_10"/>